<evidence type="ECO:0000313" key="1">
    <source>
        <dbReference type="EMBL" id="KAF6139150.1"/>
    </source>
</evidence>
<proteinExistence type="predicted"/>
<dbReference type="AlphaFoldDB" id="A0A7J7L9C4"/>
<gene>
    <name evidence="1" type="ORF">GIB67_002412</name>
</gene>
<comment type="caution">
    <text evidence="1">The sequence shown here is derived from an EMBL/GenBank/DDBJ whole genome shotgun (WGS) entry which is preliminary data.</text>
</comment>
<organism evidence="1 2">
    <name type="scientific">Kingdonia uniflora</name>
    <dbReference type="NCBI Taxonomy" id="39325"/>
    <lineage>
        <taxon>Eukaryota</taxon>
        <taxon>Viridiplantae</taxon>
        <taxon>Streptophyta</taxon>
        <taxon>Embryophyta</taxon>
        <taxon>Tracheophyta</taxon>
        <taxon>Spermatophyta</taxon>
        <taxon>Magnoliopsida</taxon>
        <taxon>Ranunculales</taxon>
        <taxon>Circaeasteraceae</taxon>
        <taxon>Kingdonia</taxon>
    </lineage>
</organism>
<sequence length="72" mass="8440">MLWRFLPFAVMWSIWLERNLRKFEGKEKSRASVMASIKTFIFWSSKAAKDLSRISLESLTVKWKETINGSIG</sequence>
<name>A0A7J7L9C4_9MAGN</name>
<dbReference type="Proteomes" id="UP000541444">
    <property type="component" value="Unassembled WGS sequence"/>
</dbReference>
<protein>
    <submittedName>
        <fullName evidence="1">Uncharacterized protein</fullName>
    </submittedName>
</protein>
<evidence type="ECO:0000313" key="2">
    <source>
        <dbReference type="Proteomes" id="UP000541444"/>
    </source>
</evidence>
<reference evidence="1 2" key="1">
    <citation type="journal article" date="2020" name="IScience">
        <title>Genome Sequencing of the Endangered Kingdonia uniflora (Circaeasteraceae, Ranunculales) Reveals Potential Mechanisms of Evolutionary Specialization.</title>
        <authorList>
            <person name="Sun Y."/>
            <person name="Deng T."/>
            <person name="Zhang A."/>
            <person name="Moore M.J."/>
            <person name="Landis J.B."/>
            <person name="Lin N."/>
            <person name="Zhang H."/>
            <person name="Zhang X."/>
            <person name="Huang J."/>
            <person name="Zhang X."/>
            <person name="Sun H."/>
            <person name="Wang H."/>
        </authorList>
    </citation>
    <scope>NUCLEOTIDE SEQUENCE [LARGE SCALE GENOMIC DNA]</scope>
    <source>
        <strain evidence="1">TB1705</strain>
        <tissue evidence="1">Leaf</tissue>
    </source>
</reference>
<dbReference type="OrthoDB" id="696485at2759"/>
<keyword evidence="2" id="KW-1185">Reference proteome</keyword>
<dbReference type="EMBL" id="JACGCM010002532">
    <property type="protein sequence ID" value="KAF6139150.1"/>
    <property type="molecule type" value="Genomic_DNA"/>
</dbReference>
<accession>A0A7J7L9C4</accession>